<sequence>MQSHARLLVVSPHLDDAVLSCGLLLTANPSAIVCTVFTAPPRENMSTDWDRQAGFNDAFEAMSARRQEDTEALQMLHAQPIHLPFRDAQYRDTPAPEALTEALRHTLLAHTPDKVLIPLGLFHSDHTLVSDACLSLITEMRGMAFHAYEDVPYRKMEQAVQERIEELRNRGYVLTPAEDLPATTRESASHEQMKREAIAAYASQLRAFGPDAETRLYSTEKYWELKQAH</sequence>
<dbReference type="EC" id="3.5.1.-" evidence="1"/>
<protein>
    <submittedName>
        <fullName evidence="1">PIG-L deacetylase family protein</fullName>
        <ecNumber evidence="1">3.5.1.-</ecNumber>
    </submittedName>
</protein>
<keyword evidence="2" id="KW-1185">Reference proteome</keyword>
<evidence type="ECO:0000313" key="2">
    <source>
        <dbReference type="Proteomes" id="UP001558535"/>
    </source>
</evidence>
<proteinExistence type="predicted"/>
<dbReference type="Pfam" id="PF02585">
    <property type="entry name" value="PIG-L"/>
    <property type="match status" value="1"/>
</dbReference>
<accession>A0ABV3WF59</accession>
<name>A0ABV3WF59_9BURK</name>
<gene>
    <name evidence="1" type="ORF">AB3X84_17950</name>
</gene>
<dbReference type="Gene3D" id="3.40.50.10320">
    <property type="entry name" value="LmbE-like"/>
    <property type="match status" value="1"/>
</dbReference>
<dbReference type="EMBL" id="JBFPKE010000005">
    <property type="protein sequence ID" value="MEX3751878.1"/>
    <property type="molecule type" value="Genomic_DNA"/>
</dbReference>
<dbReference type="GO" id="GO:0016787">
    <property type="term" value="F:hydrolase activity"/>
    <property type="evidence" value="ECO:0007669"/>
    <property type="project" value="UniProtKB-KW"/>
</dbReference>
<reference evidence="1 2" key="1">
    <citation type="submission" date="2024-07" db="EMBL/GenBank/DDBJ databases">
        <title>A survey of Mimosa microsymbionts across Brazilian biomes reveals a high diversity of Paraburkholderia nodulating endemic species, but also that Cupriavidus is common as a symbiont of widespread species.</title>
        <authorList>
            <person name="Rouws L."/>
            <person name="Barauna A."/>
            <person name="Beukes C."/>
            <person name="Rouws J.R.C."/>
            <person name="De Faria S.M."/>
            <person name="Gross E."/>
            <person name="Bueno Dos Reis Junior F."/>
            <person name="Simon M.F."/>
            <person name="Maluk M."/>
            <person name="Odee D.W."/>
            <person name="Kenicer G."/>
            <person name="Young J.P.W."/>
            <person name="Reis V.M."/>
            <person name="Zilli J."/>
            <person name="James E.K."/>
        </authorList>
    </citation>
    <scope>NUCLEOTIDE SEQUENCE [LARGE SCALE GENOMIC DNA]</scope>
    <source>
        <strain evidence="1 2">BR14375</strain>
    </source>
</reference>
<dbReference type="InterPro" id="IPR024078">
    <property type="entry name" value="LmbE-like_dom_sf"/>
</dbReference>
<dbReference type="InterPro" id="IPR003737">
    <property type="entry name" value="GlcNAc_PI_deacetylase-related"/>
</dbReference>
<dbReference type="SUPFAM" id="SSF102588">
    <property type="entry name" value="LmbE-like"/>
    <property type="match status" value="1"/>
</dbReference>
<comment type="caution">
    <text evidence="1">The sequence shown here is derived from an EMBL/GenBank/DDBJ whole genome shotgun (WGS) entry which is preliminary data.</text>
</comment>
<dbReference type="RefSeq" id="WP_310109634.1">
    <property type="nucleotide sequence ID" value="NZ_CP168530.1"/>
</dbReference>
<keyword evidence="1" id="KW-0378">Hydrolase</keyword>
<organism evidence="1 2">
    <name type="scientific">Paraburkholderia phenoliruptrix</name>
    <dbReference type="NCBI Taxonomy" id="252970"/>
    <lineage>
        <taxon>Bacteria</taxon>
        <taxon>Pseudomonadati</taxon>
        <taxon>Pseudomonadota</taxon>
        <taxon>Betaproteobacteria</taxon>
        <taxon>Burkholderiales</taxon>
        <taxon>Burkholderiaceae</taxon>
        <taxon>Paraburkholderia</taxon>
    </lineage>
</organism>
<evidence type="ECO:0000313" key="1">
    <source>
        <dbReference type="EMBL" id="MEX3751878.1"/>
    </source>
</evidence>
<dbReference type="Proteomes" id="UP001558535">
    <property type="component" value="Unassembled WGS sequence"/>
</dbReference>